<dbReference type="EMBL" id="CM017873">
    <property type="protein sequence ID" value="KAG1331168.1"/>
    <property type="molecule type" value="Genomic_DNA"/>
</dbReference>
<dbReference type="InterPro" id="IPR005123">
    <property type="entry name" value="Oxoglu/Fe-dep_dioxygenase_dom"/>
</dbReference>
<feature type="domain" description="Fe2OG dioxygenase" evidence="3">
    <location>
        <begin position="27"/>
        <end position="127"/>
    </location>
</feature>
<protein>
    <submittedName>
        <fullName evidence="4">Putative 1-aminocyclopropane-1-carboxylate oxidase</fullName>
    </submittedName>
</protein>
<gene>
    <name evidence="4" type="ORF">COCNU_02G011360</name>
</gene>
<reference evidence="4" key="1">
    <citation type="journal article" date="2017" name="Gigascience">
        <title>The genome draft of coconut (Cocos nucifera).</title>
        <authorList>
            <person name="Xiao Y."/>
            <person name="Xu P."/>
            <person name="Fan H."/>
            <person name="Baudouin L."/>
            <person name="Xia W."/>
            <person name="Bocs S."/>
            <person name="Xu J."/>
            <person name="Li Q."/>
            <person name="Guo A."/>
            <person name="Zhou L."/>
            <person name="Li J."/>
            <person name="Wu Y."/>
            <person name="Ma Z."/>
            <person name="Armero A."/>
            <person name="Issali A.E."/>
            <person name="Liu N."/>
            <person name="Peng M."/>
            <person name="Yang Y."/>
        </authorList>
    </citation>
    <scope>NUCLEOTIDE SEQUENCE</scope>
    <source>
        <tissue evidence="4">Spear leaf of Hainan Tall coconut</tissue>
    </source>
</reference>
<dbReference type="OrthoDB" id="1892840at2759"/>
<sequence length="127" mass="14018">MEAMVVNLDLEERHIKKAFSGNGRHKPLFGTKVSHYPPCPRPDLVNGLRAHTDAGGVILLFQDFQVGGLQILKDGRWIDAKPLENAIVFNIGDQIEVLSNGRHKSVWHHVLATPDGSLCSIASLYDP</sequence>
<evidence type="ECO:0000259" key="3">
    <source>
        <dbReference type="PROSITE" id="PS51471"/>
    </source>
</evidence>
<proteinExistence type="predicted"/>
<dbReference type="PANTHER" id="PTHR47991">
    <property type="entry name" value="OXOGLUTARATE/IRON-DEPENDENT DIOXYGENASE"/>
    <property type="match status" value="1"/>
</dbReference>
<dbReference type="Gene3D" id="2.60.120.330">
    <property type="entry name" value="B-lactam Antibiotic, Isopenicillin N Synthase, Chain"/>
    <property type="match status" value="1"/>
</dbReference>
<comment type="caution">
    <text evidence="4">The sequence shown here is derived from an EMBL/GenBank/DDBJ whole genome shotgun (WGS) entry which is preliminary data.</text>
</comment>
<keyword evidence="2" id="KW-0408">Iron</keyword>
<evidence type="ECO:0000256" key="1">
    <source>
        <dbReference type="ARBA" id="ARBA00022723"/>
    </source>
</evidence>
<dbReference type="InterPro" id="IPR050295">
    <property type="entry name" value="Plant_2OG-oxidoreductases"/>
</dbReference>
<keyword evidence="5" id="KW-1185">Reference proteome</keyword>
<keyword evidence="1" id="KW-0479">Metal-binding</keyword>
<dbReference type="SUPFAM" id="SSF51197">
    <property type="entry name" value="Clavaminate synthase-like"/>
    <property type="match status" value="1"/>
</dbReference>
<dbReference type="Pfam" id="PF03171">
    <property type="entry name" value="2OG-FeII_Oxy"/>
    <property type="match status" value="1"/>
</dbReference>
<evidence type="ECO:0000313" key="4">
    <source>
        <dbReference type="EMBL" id="KAG1331168.1"/>
    </source>
</evidence>
<dbReference type="AlphaFoldDB" id="A0A8K0I0C6"/>
<name>A0A8K0I0C6_COCNU</name>
<dbReference type="Proteomes" id="UP000797356">
    <property type="component" value="Chromosome 2"/>
</dbReference>
<dbReference type="GO" id="GO:0046872">
    <property type="term" value="F:metal ion binding"/>
    <property type="evidence" value="ECO:0007669"/>
    <property type="project" value="UniProtKB-KW"/>
</dbReference>
<reference evidence="4" key="2">
    <citation type="submission" date="2019-07" db="EMBL/GenBank/DDBJ databases">
        <authorList>
            <person name="Yang Y."/>
            <person name="Bocs S."/>
            <person name="Baudouin L."/>
        </authorList>
    </citation>
    <scope>NUCLEOTIDE SEQUENCE</scope>
    <source>
        <tissue evidence="4">Spear leaf of Hainan Tall coconut</tissue>
    </source>
</reference>
<accession>A0A8K0I0C6</accession>
<dbReference type="PROSITE" id="PS51471">
    <property type="entry name" value="FE2OG_OXY"/>
    <property type="match status" value="1"/>
</dbReference>
<evidence type="ECO:0000256" key="2">
    <source>
        <dbReference type="ARBA" id="ARBA00023004"/>
    </source>
</evidence>
<organism evidence="4 5">
    <name type="scientific">Cocos nucifera</name>
    <name type="common">Coconut palm</name>
    <dbReference type="NCBI Taxonomy" id="13894"/>
    <lineage>
        <taxon>Eukaryota</taxon>
        <taxon>Viridiplantae</taxon>
        <taxon>Streptophyta</taxon>
        <taxon>Embryophyta</taxon>
        <taxon>Tracheophyta</taxon>
        <taxon>Spermatophyta</taxon>
        <taxon>Magnoliopsida</taxon>
        <taxon>Liliopsida</taxon>
        <taxon>Arecaceae</taxon>
        <taxon>Arecoideae</taxon>
        <taxon>Cocoseae</taxon>
        <taxon>Attaleinae</taxon>
        <taxon>Cocos</taxon>
    </lineage>
</organism>
<dbReference type="InterPro" id="IPR044861">
    <property type="entry name" value="IPNS-like_FE2OG_OXY"/>
</dbReference>
<evidence type="ECO:0000313" key="5">
    <source>
        <dbReference type="Proteomes" id="UP000797356"/>
    </source>
</evidence>
<dbReference type="InterPro" id="IPR027443">
    <property type="entry name" value="IPNS-like_sf"/>
</dbReference>